<evidence type="ECO:0000256" key="1">
    <source>
        <dbReference type="SAM" id="SignalP"/>
    </source>
</evidence>
<sequence>MRVPFLVLALILLMAMGIAGPPPALADCSNGHAAIVAQMQPGTAVTPSIIYTGGETDRAVIANSPTQSGDPPGLPAAALKDSNFLSTSVALAGAAGGYVFESYTEWRIHAGGYAGGI</sequence>
<feature type="chain" id="PRO_5037234599" evidence="1">
    <location>
        <begin position="27"/>
        <end position="117"/>
    </location>
</feature>
<feature type="signal peptide" evidence="1">
    <location>
        <begin position="1"/>
        <end position="26"/>
    </location>
</feature>
<comment type="caution">
    <text evidence="2">The sequence shown here is derived from an EMBL/GenBank/DDBJ whole genome shotgun (WGS) entry which is preliminary data.</text>
</comment>
<name>A0A932YVU8_9BACT</name>
<accession>A0A932YVU8</accession>
<keyword evidence="1" id="KW-0732">Signal</keyword>
<evidence type="ECO:0000313" key="3">
    <source>
        <dbReference type="Proteomes" id="UP000704960"/>
    </source>
</evidence>
<gene>
    <name evidence="2" type="ORF">HY474_02045</name>
</gene>
<dbReference type="AlphaFoldDB" id="A0A932YVU8"/>
<evidence type="ECO:0000313" key="2">
    <source>
        <dbReference type="EMBL" id="MBI4132392.1"/>
    </source>
</evidence>
<protein>
    <submittedName>
        <fullName evidence="2">Uncharacterized protein</fullName>
    </submittedName>
</protein>
<organism evidence="2 3">
    <name type="scientific">Candidatus Sungiibacteriota bacterium</name>
    <dbReference type="NCBI Taxonomy" id="2750080"/>
    <lineage>
        <taxon>Bacteria</taxon>
        <taxon>Candidatus Sungiibacteriota</taxon>
    </lineage>
</organism>
<dbReference type="EMBL" id="JACQMJ010000008">
    <property type="protein sequence ID" value="MBI4132392.1"/>
    <property type="molecule type" value="Genomic_DNA"/>
</dbReference>
<proteinExistence type="predicted"/>
<reference evidence="2" key="1">
    <citation type="submission" date="2020-07" db="EMBL/GenBank/DDBJ databases">
        <title>Huge and variable diversity of episymbiotic CPR bacteria and DPANN archaea in groundwater ecosystems.</title>
        <authorList>
            <person name="He C.Y."/>
            <person name="Keren R."/>
            <person name="Whittaker M."/>
            <person name="Farag I.F."/>
            <person name="Doudna J."/>
            <person name="Cate J.H.D."/>
            <person name="Banfield J.F."/>
        </authorList>
    </citation>
    <scope>NUCLEOTIDE SEQUENCE</scope>
    <source>
        <strain evidence="2">NC_groundwater_1226_Ag_S-0.1um_59_124</strain>
    </source>
</reference>
<dbReference type="Proteomes" id="UP000704960">
    <property type="component" value="Unassembled WGS sequence"/>
</dbReference>